<organism evidence="11 12">
    <name type="scientific">Roridomyces roridus</name>
    <dbReference type="NCBI Taxonomy" id="1738132"/>
    <lineage>
        <taxon>Eukaryota</taxon>
        <taxon>Fungi</taxon>
        <taxon>Dikarya</taxon>
        <taxon>Basidiomycota</taxon>
        <taxon>Agaricomycotina</taxon>
        <taxon>Agaricomycetes</taxon>
        <taxon>Agaricomycetidae</taxon>
        <taxon>Agaricales</taxon>
        <taxon>Marasmiineae</taxon>
        <taxon>Mycenaceae</taxon>
        <taxon>Roridomyces</taxon>
    </lineage>
</organism>
<keyword evidence="12" id="KW-1185">Reference proteome</keyword>
<dbReference type="PANTHER" id="PTHR22142:SF2">
    <property type="entry name" value="KINETOCHORE PROTEIN SPC24"/>
    <property type="match status" value="1"/>
</dbReference>
<dbReference type="EMBL" id="JARKIF010000008">
    <property type="protein sequence ID" value="KAJ7632456.1"/>
    <property type="molecule type" value="Genomic_DNA"/>
</dbReference>
<dbReference type="GO" id="GO:0007059">
    <property type="term" value="P:chromosome segregation"/>
    <property type="evidence" value="ECO:0007669"/>
    <property type="project" value="TreeGrafter"/>
</dbReference>
<keyword evidence="8 10" id="KW-0131">Cell cycle</keyword>
<keyword evidence="3 10" id="KW-0132">Cell division</keyword>
<evidence type="ECO:0000256" key="10">
    <source>
        <dbReference type="RuleBase" id="RU368011"/>
    </source>
</evidence>
<evidence type="ECO:0000256" key="2">
    <source>
        <dbReference type="ARBA" id="ARBA00022454"/>
    </source>
</evidence>
<dbReference type="CDD" id="cd11565">
    <property type="entry name" value="RWD_Spc24"/>
    <property type="match status" value="1"/>
</dbReference>
<keyword evidence="7 10" id="KW-0539">Nucleus</keyword>
<evidence type="ECO:0000256" key="9">
    <source>
        <dbReference type="ARBA" id="ARBA00023328"/>
    </source>
</evidence>
<comment type="caution">
    <text evidence="11">The sequence shown here is derived from an EMBL/GenBank/DDBJ whole genome shotgun (WGS) entry which is preliminary data.</text>
</comment>
<evidence type="ECO:0000256" key="1">
    <source>
        <dbReference type="ARBA" id="ARBA00007804"/>
    </source>
</evidence>
<comment type="similarity">
    <text evidence="1 10">Belongs to the SPC24 family.</text>
</comment>
<dbReference type="Gene3D" id="3.30.160.430">
    <property type="match status" value="1"/>
</dbReference>
<evidence type="ECO:0000313" key="11">
    <source>
        <dbReference type="EMBL" id="KAJ7632456.1"/>
    </source>
</evidence>
<dbReference type="InterPro" id="IPR013252">
    <property type="entry name" value="Ndc80_Spc24"/>
</dbReference>
<proteinExistence type="inferred from homology"/>
<dbReference type="SUPFAM" id="SSF143026">
    <property type="entry name" value="Kinetochore globular domain"/>
    <property type="match status" value="1"/>
</dbReference>
<comment type="subcellular location">
    <subcellularLocation>
        <location evidence="10">Nucleus</location>
    </subcellularLocation>
    <subcellularLocation>
        <location evidence="10">Chromosome</location>
        <location evidence="10">Centromere</location>
        <location evidence="10">Kinetochore</location>
    </subcellularLocation>
</comment>
<evidence type="ECO:0000256" key="3">
    <source>
        <dbReference type="ARBA" id="ARBA00022618"/>
    </source>
</evidence>
<dbReference type="GO" id="GO:0005634">
    <property type="term" value="C:nucleus"/>
    <property type="evidence" value="ECO:0007669"/>
    <property type="project" value="UniProtKB-SubCell"/>
</dbReference>
<evidence type="ECO:0000256" key="7">
    <source>
        <dbReference type="ARBA" id="ARBA00023242"/>
    </source>
</evidence>
<dbReference type="GO" id="GO:0051301">
    <property type="term" value="P:cell division"/>
    <property type="evidence" value="ECO:0007669"/>
    <property type="project" value="UniProtKB-UniRule"/>
</dbReference>
<dbReference type="GO" id="GO:0008017">
    <property type="term" value="F:microtubule binding"/>
    <property type="evidence" value="ECO:0007669"/>
    <property type="project" value="TreeGrafter"/>
</dbReference>
<keyword evidence="5 10" id="KW-0995">Kinetochore</keyword>
<dbReference type="GO" id="GO:0031262">
    <property type="term" value="C:Ndc80 complex"/>
    <property type="evidence" value="ECO:0007669"/>
    <property type="project" value="TreeGrafter"/>
</dbReference>
<dbReference type="InterPro" id="IPR038066">
    <property type="entry name" value="Spc24_Fungi_globular_sf"/>
</dbReference>
<reference evidence="11" key="1">
    <citation type="submission" date="2023-03" db="EMBL/GenBank/DDBJ databases">
        <title>Massive genome expansion in bonnet fungi (Mycena s.s.) driven by repeated elements and novel gene families across ecological guilds.</title>
        <authorList>
            <consortium name="Lawrence Berkeley National Laboratory"/>
            <person name="Harder C.B."/>
            <person name="Miyauchi S."/>
            <person name="Viragh M."/>
            <person name="Kuo A."/>
            <person name="Thoen E."/>
            <person name="Andreopoulos B."/>
            <person name="Lu D."/>
            <person name="Skrede I."/>
            <person name="Drula E."/>
            <person name="Henrissat B."/>
            <person name="Morin E."/>
            <person name="Kohler A."/>
            <person name="Barry K."/>
            <person name="LaButti K."/>
            <person name="Morin E."/>
            <person name="Salamov A."/>
            <person name="Lipzen A."/>
            <person name="Mereny Z."/>
            <person name="Hegedus B."/>
            <person name="Baldrian P."/>
            <person name="Stursova M."/>
            <person name="Weitz H."/>
            <person name="Taylor A."/>
            <person name="Grigoriev I.V."/>
            <person name="Nagy L.G."/>
            <person name="Martin F."/>
            <person name="Kauserud H."/>
        </authorList>
    </citation>
    <scope>NUCLEOTIDE SEQUENCE</scope>
    <source>
        <strain evidence="11">9284</strain>
    </source>
</reference>
<dbReference type="AlphaFoldDB" id="A0AAD7BW45"/>
<dbReference type="Pfam" id="PF08286">
    <property type="entry name" value="Spc24"/>
    <property type="match status" value="1"/>
</dbReference>
<dbReference type="PANTHER" id="PTHR22142">
    <property type="match status" value="1"/>
</dbReference>
<keyword evidence="9 10" id="KW-0137">Centromere</keyword>
<comment type="subunit">
    <text evidence="10">Component of the NDC80 complex.</text>
</comment>
<feature type="non-terminal residue" evidence="11">
    <location>
        <position position="1"/>
    </location>
</feature>
<keyword evidence="4 10" id="KW-0498">Mitosis</keyword>
<keyword evidence="2 10" id="KW-0158">Chromosome</keyword>
<name>A0AAD7BW45_9AGAR</name>
<comment type="function">
    <text evidence="10">Acts as a component of the essential kinetochore-associated NDC80 complex, which is required for chromosome segregation and spindle checkpoint activity.</text>
</comment>
<evidence type="ECO:0000256" key="5">
    <source>
        <dbReference type="ARBA" id="ARBA00022838"/>
    </source>
</evidence>
<sequence>MSIDIEEALDALRQVKSVVVPDDDYLTLVAAEDTLAAAEAKRKKELDELHSNLKALSKILEAARVSSTRPASVPSAHAHTATLNELDSSRLDLAKSIQELEGLVAGKEGELAMLKDEARRQEEYDPAAEHEKELDGTALRLQIYKNLGFHPILDNNRNLTKMLVRAQSGPDVHVLDFSDGRTDFEYTQELWKIACS</sequence>
<evidence type="ECO:0000313" key="12">
    <source>
        <dbReference type="Proteomes" id="UP001221142"/>
    </source>
</evidence>
<evidence type="ECO:0000256" key="8">
    <source>
        <dbReference type="ARBA" id="ARBA00023306"/>
    </source>
</evidence>
<evidence type="ECO:0000256" key="6">
    <source>
        <dbReference type="ARBA" id="ARBA00023054"/>
    </source>
</evidence>
<keyword evidence="6" id="KW-0175">Coiled coil</keyword>
<protein>
    <recommendedName>
        <fullName evidence="10">Kinetochore protein Spc24</fullName>
    </recommendedName>
</protein>
<dbReference type="Proteomes" id="UP001221142">
    <property type="component" value="Unassembled WGS sequence"/>
</dbReference>
<gene>
    <name evidence="11" type="ORF">FB45DRAFT_1002884</name>
</gene>
<accession>A0AAD7BW45</accession>
<evidence type="ECO:0000256" key="4">
    <source>
        <dbReference type="ARBA" id="ARBA00022776"/>
    </source>
</evidence>